<dbReference type="PANTHER" id="PTHR24223">
    <property type="entry name" value="ATP-BINDING CASSETTE SUB-FAMILY C"/>
    <property type="match status" value="1"/>
</dbReference>
<dbReference type="EC" id="7.6.2.2" evidence="3"/>
<evidence type="ECO:0000259" key="15">
    <source>
        <dbReference type="PROSITE" id="PS50929"/>
    </source>
</evidence>
<feature type="domain" description="ABC transmembrane type-1" evidence="15">
    <location>
        <begin position="301"/>
        <end position="581"/>
    </location>
</feature>
<keyword evidence="6" id="KW-0677">Repeat</keyword>
<dbReference type="InterPro" id="IPR027417">
    <property type="entry name" value="P-loop_NTPase"/>
</dbReference>
<dbReference type="Proteomes" id="UP000250235">
    <property type="component" value="Unassembled WGS sequence"/>
</dbReference>
<keyword evidence="8" id="KW-0067">ATP-binding</keyword>
<organism evidence="16 17">
    <name type="scientific">Dorcoceras hygrometricum</name>
    <dbReference type="NCBI Taxonomy" id="472368"/>
    <lineage>
        <taxon>Eukaryota</taxon>
        <taxon>Viridiplantae</taxon>
        <taxon>Streptophyta</taxon>
        <taxon>Embryophyta</taxon>
        <taxon>Tracheophyta</taxon>
        <taxon>Spermatophyta</taxon>
        <taxon>Magnoliopsida</taxon>
        <taxon>eudicotyledons</taxon>
        <taxon>Gunneridae</taxon>
        <taxon>Pentapetalae</taxon>
        <taxon>asterids</taxon>
        <taxon>lamiids</taxon>
        <taxon>Lamiales</taxon>
        <taxon>Gesneriaceae</taxon>
        <taxon>Didymocarpoideae</taxon>
        <taxon>Trichosporeae</taxon>
        <taxon>Loxocarpinae</taxon>
        <taxon>Dorcoceras</taxon>
    </lineage>
</organism>
<comment type="similarity">
    <text evidence="2">Belongs to the ABC transporter superfamily. ABCC family. Conjugate transporter (TC 3.A.1.208) subfamily.</text>
</comment>
<dbReference type="EMBL" id="KQ999883">
    <property type="protein sequence ID" value="KZV40701.1"/>
    <property type="molecule type" value="Genomic_DNA"/>
</dbReference>
<keyword evidence="17" id="KW-1185">Reference proteome</keyword>
<dbReference type="Pfam" id="PF00005">
    <property type="entry name" value="ABC_tran"/>
    <property type="match status" value="2"/>
</dbReference>
<evidence type="ECO:0000256" key="11">
    <source>
        <dbReference type="ARBA" id="ARBA00023136"/>
    </source>
</evidence>
<evidence type="ECO:0000256" key="12">
    <source>
        <dbReference type="ARBA" id="ARBA00034018"/>
    </source>
</evidence>
<feature type="transmembrane region" description="Helical" evidence="13">
    <location>
        <begin position="908"/>
        <end position="927"/>
    </location>
</feature>
<feature type="transmembrane region" description="Helical" evidence="13">
    <location>
        <begin position="1141"/>
        <end position="1166"/>
    </location>
</feature>
<reference evidence="16 17" key="1">
    <citation type="journal article" date="2015" name="Proc. Natl. Acad. Sci. U.S.A.">
        <title>The resurrection genome of Boea hygrometrica: A blueprint for survival of dehydration.</title>
        <authorList>
            <person name="Xiao L."/>
            <person name="Yang G."/>
            <person name="Zhang L."/>
            <person name="Yang X."/>
            <person name="Zhao S."/>
            <person name="Ji Z."/>
            <person name="Zhou Q."/>
            <person name="Hu M."/>
            <person name="Wang Y."/>
            <person name="Chen M."/>
            <person name="Xu Y."/>
            <person name="Jin H."/>
            <person name="Xiao X."/>
            <person name="Hu G."/>
            <person name="Bao F."/>
            <person name="Hu Y."/>
            <person name="Wan P."/>
            <person name="Li L."/>
            <person name="Deng X."/>
            <person name="Kuang T."/>
            <person name="Xiang C."/>
            <person name="Zhu J.K."/>
            <person name="Oliver M.J."/>
            <person name="He Y."/>
        </authorList>
    </citation>
    <scope>NUCLEOTIDE SEQUENCE [LARGE SCALE GENOMIC DNA]</scope>
    <source>
        <strain evidence="17">cv. XS01</strain>
    </source>
</reference>
<evidence type="ECO:0000313" key="16">
    <source>
        <dbReference type="EMBL" id="KZV40701.1"/>
    </source>
</evidence>
<feature type="transmembrane region" description="Helical" evidence="13">
    <location>
        <begin position="947"/>
        <end position="966"/>
    </location>
</feature>
<evidence type="ECO:0000256" key="1">
    <source>
        <dbReference type="ARBA" id="ARBA00004141"/>
    </source>
</evidence>
<dbReference type="GO" id="GO:0008559">
    <property type="term" value="F:ABC-type xenobiotic transporter activity"/>
    <property type="evidence" value="ECO:0007669"/>
    <property type="project" value="UniProtKB-EC"/>
</dbReference>
<dbReference type="Pfam" id="PF00664">
    <property type="entry name" value="ABC_membrane"/>
    <property type="match status" value="2"/>
</dbReference>
<feature type="transmembrane region" description="Helical" evidence="13">
    <location>
        <begin position="76"/>
        <end position="99"/>
    </location>
</feature>
<dbReference type="InterPro" id="IPR044746">
    <property type="entry name" value="ABCC_6TM_D1"/>
</dbReference>
<dbReference type="InterPro" id="IPR036640">
    <property type="entry name" value="ABC1_TM_sf"/>
</dbReference>
<feature type="transmembrane region" description="Helical" evidence="13">
    <location>
        <begin position="114"/>
        <end position="135"/>
    </location>
</feature>
<dbReference type="SUPFAM" id="SSF52540">
    <property type="entry name" value="P-loop containing nucleoside triphosphate hydrolases"/>
    <property type="match status" value="2"/>
</dbReference>
<keyword evidence="5 13" id="KW-0812">Transmembrane</keyword>
<feature type="transmembrane region" description="Helical" evidence="13">
    <location>
        <begin position="147"/>
        <end position="168"/>
    </location>
</feature>
<dbReference type="PANTHER" id="PTHR24223:SF369">
    <property type="entry name" value="ABC TRANSPORTER C FAMILY MEMBER 10"/>
    <property type="match status" value="1"/>
</dbReference>
<accession>A0A2Z7C464</accession>
<dbReference type="PROSITE" id="PS50929">
    <property type="entry name" value="ABC_TM1F"/>
    <property type="match status" value="2"/>
</dbReference>
<keyword evidence="7" id="KW-0547">Nucleotide-binding</keyword>
<evidence type="ECO:0000256" key="9">
    <source>
        <dbReference type="ARBA" id="ARBA00022967"/>
    </source>
</evidence>
<keyword evidence="9" id="KW-1278">Translocase</keyword>
<comment type="subcellular location">
    <subcellularLocation>
        <location evidence="1">Membrane</location>
        <topology evidence="1">Multi-pass membrane protein</topology>
    </subcellularLocation>
</comment>
<dbReference type="InterPro" id="IPR050173">
    <property type="entry name" value="ABC_transporter_C-like"/>
</dbReference>
<evidence type="ECO:0000256" key="4">
    <source>
        <dbReference type="ARBA" id="ARBA00022448"/>
    </source>
</evidence>
<keyword evidence="4" id="KW-0813">Transport</keyword>
<feature type="transmembrane region" description="Helical" evidence="13">
    <location>
        <begin position="300"/>
        <end position="324"/>
    </location>
</feature>
<keyword evidence="10 13" id="KW-1133">Transmembrane helix</keyword>
<sequence length="1469" mass="164639">MDHLWTVFCGGSNCSRSHESSCVDLISVTHPSSCINHALIMCFDFVLLVMLLFTTMSKNSSKSSQVSASFRNISRLQIVSAIINGLLGLVCLSFGVWILEEKLRENRTFVSVHWWMMFIFHGLSWLFLGLTLSLWGKRFSRSPVRLLSILGFFVAGITCGLSICTAILENKVSIKMILDVLYFTGSVFLLLCTYKGFRYEDGDRNGVYDPLLGSANGESKTSSGSHVTGFARASILSKYTFWWLNPLMKRGREKTLEDEDIPKLREDDRAESCYLLYTEILNRKRQSILKVILLCHWKEIFLSGFFALLKVLTISAGPLLLKAFIKVTEGDDSFEYERYVLVVTLFVTKILESVSQRQWYFRSRLIGLKVRSLLTAAIYQKQLRLSNSAKMMHSSGEIMNFVTVDAYRIGEFPFWFHQIWTTSLQLCLAIAILFQAVGLATIASMTVIILTVLCNTPLAKLQHKFQTKLMVAQDGRLKAMSEALVNMRVLKLYAWETHFRHVIENLRLVEEKWLSAVQLRRAYNTFLFWGSPLLVSAATFGACYVLGVPLSSSNVFTFVATLRLVQDPVRSIPEIIGVFIQAKVAFVRIVRFLDAPELETENVRVKSWNTDVTCEISFKSANLSWDENPSKPTLRNISLSVKAGDKIAICGEVGSGKSTLLASVLGEVPITEGTVQVQGTIAYVSQTAWIQTGSIRENILFGSALDDERYQDTVRRCSLIKDLELLPYGDLTEIGERGVNLSGVLWMPTPPRACLMCEHFQLYMLYIYYISCIASSYEAPQEYVMEALSSKIVLLVTHQVDFLPAFDSVLLMSDAEILQAAPYSQLLASSQEFQELVNAHKETAGSERLSQVTASRFREASSKEIYKASAERKEKNLGSDQLIKKEEREVGDTGFKPYILYLKQNKGFVFFSMAALCHLTFIIGQISQNSWMAANVDDPNVSSLRLIVVYLIIGVVASLFLLVRSISTVVLNMESSRALFSQLLISLFRAPMSFYDSTPLGRILSRVSSDLSIVDLDVPFNLIFTFGSTSNCYSSLIVLAVITWQVLFVSIPMIFLAIQLQRYYFSSAKELMRINGTTKSFVANHLAESVAGVVTIRAFRQENRFFAKNLELIDINGTPFFHYFSANEWLIQRLETLSATVLAFAGLCMVLLPTGTFTSGFIGMALSYGLSLNASLVFSINNQCMLANYIVSVERLDQYMHIPSEAPEVIEQNRPPINWPTEGKVEIKNLQVKYRSDAPLVLRGISCTFEGGHKIGIVGRTGSGKTTLTAALFRLVEPAGGKIIVDGINISTIGIHDLRSQIGIIPQDPTLFTGTVRYNLDPLGQHTEQELWEILGKCQLKEAVQEKEVGLDSPVVEDGSNWSMGQRQLFCLGRALLRRSKILVLDEATASIDNATDMILQKTIRTEFADCTVITVAHRIPTVMDCTMVLAISDGEAVEYDEPMTLMKNEDSLFGQLVKEYWSRHNSAE</sequence>
<dbReference type="InterPro" id="IPR044726">
    <property type="entry name" value="ABCC_6TM_D2"/>
</dbReference>
<evidence type="ECO:0000313" key="17">
    <source>
        <dbReference type="Proteomes" id="UP000250235"/>
    </source>
</evidence>
<dbReference type="GO" id="GO:0005524">
    <property type="term" value="F:ATP binding"/>
    <property type="evidence" value="ECO:0007669"/>
    <property type="project" value="UniProtKB-KW"/>
</dbReference>
<dbReference type="InterPro" id="IPR003593">
    <property type="entry name" value="AAA+_ATPase"/>
</dbReference>
<dbReference type="SUPFAM" id="SSF90123">
    <property type="entry name" value="ABC transporter transmembrane region"/>
    <property type="match status" value="2"/>
</dbReference>
<dbReference type="CDD" id="cd18580">
    <property type="entry name" value="ABC_6TM_ABCC_D2"/>
    <property type="match status" value="1"/>
</dbReference>
<feature type="transmembrane region" description="Helical" evidence="13">
    <location>
        <begin position="1036"/>
        <end position="1058"/>
    </location>
</feature>
<evidence type="ECO:0000256" key="10">
    <source>
        <dbReference type="ARBA" id="ARBA00022989"/>
    </source>
</evidence>
<feature type="domain" description="ABC transporter" evidence="14">
    <location>
        <begin position="618"/>
        <end position="839"/>
    </location>
</feature>
<feature type="transmembrane region" description="Helical" evidence="13">
    <location>
        <begin position="526"/>
        <end position="547"/>
    </location>
</feature>
<evidence type="ECO:0000256" key="3">
    <source>
        <dbReference type="ARBA" id="ARBA00012191"/>
    </source>
</evidence>
<dbReference type="InterPro" id="IPR056228">
    <property type="entry name" value="ABCC10-like_N"/>
</dbReference>
<evidence type="ECO:0000256" key="6">
    <source>
        <dbReference type="ARBA" id="ARBA00022737"/>
    </source>
</evidence>
<dbReference type="Gene3D" id="1.20.1560.10">
    <property type="entry name" value="ABC transporter type 1, transmembrane domain"/>
    <property type="match status" value="2"/>
</dbReference>
<dbReference type="SMART" id="SM00382">
    <property type="entry name" value="AAA"/>
    <property type="match status" value="2"/>
</dbReference>
<feature type="domain" description="ABC transmembrane type-1" evidence="15">
    <location>
        <begin position="919"/>
        <end position="1188"/>
    </location>
</feature>
<feature type="domain" description="ABC transporter" evidence="14">
    <location>
        <begin position="1225"/>
        <end position="1459"/>
    </location>
</feature>
<dbReference type="FunFam" id="3.40.50.300:FF:000169">
    <property type="entry name" value="ABC transporter C family member 3"/>
    <property type="match status" value="1"/>
</dbReference>
<gene>
    <name evidence="16" type="ORF">F511_29218</name>
</gene>
<feature type="transmembrane region" description="Helical" evidence="13">
    <location>
        <begin position="35"/>
        <end position="55"/>
    </location>
</feature>
<dbReference type="Pfam" id="PF24358">
    <property type="entry name" value="ABCC10_N"/>
    <property type="match status" value="1"/>
</dbReference>
<dbReference type="InterPro" id="IPR003439">
    <property type="entry name" value="ABC_transporter-like_ATP-bd"/>
</dbReference>
<dbReference type="CDD" id="cd03244">
    <property type="entry name" value="ABCC_MRP_domain2"/>
    <property type="match status" value="1"/>
</dbReference>
<dbReference type="FunFam" id="1.20.1560.10:FF:000002">
    <property type="entry name" value="ABC transporter C family member 5"/>
    <property type="match status" value="1"/>
</dbReference>
<dbReference type="CDD" id="cd18579">
    <property type="entry name" value="ABC_6TM_ABCC_D1"/>
    <property type="match status" value="1"/>
</dbReference>
<evidence type="ECO:0000256" key="8">
    <source>
        <dbReference type="ARBA" id="ARBA00022840"/>
    </source>
</evidence>
<evidence type="ECO:0000259" key="14">
    <source>
        <dbReference type="PROSITE" id="PS50893"/>
    </source>
</evidence>
<evidence type="ECO:0000256" key="13">
    <source>
        <dbReference type="SAM" id="Phobius"/>
    </source>
</evidence>
<protein>
    <recommendedName>
        <fullName evidence="3">ABC-type xenobiotic transporter</fullName>
        <ecNumber evidence="3">7.6.2.2</ecNumber>
    </recommendedName>
</protein>
<dbReference type="GO" id="GO:0016020">
    <property type="term" value="C:membrane"/>
    <property type="evidence" value="ECO:0007669"/>
    <property type="project" value="UniProtKB-SubCell"/>
</dbReference>
<evidence type="ECO:0000256" key="2">
    <source>
        <dbReference type="ARBA" id="ARBA00009726"/>
    </source>
</evidence>
<evidence type="ECO:0000256" key="7">
    <source>
        <dbReference type="ARBA" id="ARBA00022741"/>
    </source>
</evidence>
<feature type="transmembrane region" description="Helical" evidence="13">
    <location>
        <begin position="426"/>
        <end position="453"/>
    </location>
</feature>
<dbReference type="OrthoDB" id="6500128at2759"/>
<name>A0A2Z7C464_9LAMI</name>
<dbReference type="Gene3D" id="3.40.50.300">
    <property type="entry name" value="P-loop containing nucleotide triphosphate hydrolases"/>
    <property type="match status" value="3"/>
</dbReference>
<feature type="transmembrane region" description="Helical" evidence="13">
    <location>
        <begin position="174"/>
        <end position="194"/>
    </location>
</feature>
<evidence type="ECO:0000256" key="5">
    <source>
        <dbReference type="ARBA" id="ARBA00022692"/>
    </source>
</evidence>
<dbReference type="PROSITE" id="PS50893">
    <property type="entry name" value="ABC_TRANSPORTER_2"/>
    <property type="match status" value="2"/>
</dbReference>
<dbReference type="InterPro" id="IPR011527">
    <property type="entry name" value="ABC1_TM_dom"/>
</dbReference>
<keyword evidence="11 13" id="KW-0472">Membrane</keyword>
<comment type="catalytic activity">
    <reaction evidence="12">
        <text>ATP + H2O + xenobioticSide 1 = ADP + phosphate + xenobioticSide 2.</text>
        <dbReference type="EC" id="7.6.2.2"/>
    </reaction>
</comment>
<proteinExistence type="inferred from homology"/>
<dbReference type="GO" id="GO:0016887">
    <property type="term" value="F:ATP hydrolysis activity"/>
    <property type="evidence" value="ECO:0007669"/>
    <property type="project" value="InterPro"/>
</dbReference>
<dbReference type="FunFam" id="1.20.1560.10:FF:000003">
    <property type="entry name" value="ABC transporter C family member 10"/>
    <property type="match status" value="1"/>
</dbReference>